<dbReference type="PANTHER" id="PTHR30336">
    <property type="entry name" value="INNER MEMBRANE PROTEIN, PROBABLE PERMEASE"/>
    <property type="match status" value="1"/>
</dbReference>
<keyword evidence="1" id="KW-0812">Transmembrane</keyword>
<evidence type="ECO:0000313" key="3">
    <source>
        <dbReference type="EMBL" id="GAA5095939.1"/>
    </source>
</evidence>
<dbReference type="InterPro" id="IPR014729">
    <property type="entry name" value="Rossmann-like_a/b/a_fold"/>
</dbReference>
<evidence type="ECO:0000259" key="2">
    <source>
        <dbReference type="Pfam" id="PF02698"/>
    </source>
</evidence>
<keyword evidence="4" id="KW-1185">Reference proteome</keyword>
<name>A0ABP9MFJ3_9HYPH</name>
<dbReference type="Proteomes" id="UP001501525">
    <property type="component" value="Unassembled WGS sequence"/>
</dbReference>
<sequence length="222" mass="25817">MIHNIYNSHPQMQNTSEPFAKKHSIRHPWQRVFRYFPPTALALLLIVLLFCIGFVIFSEKTERLQPPNPLPKADAIIVLTGGENRIETGLNLLQKKLGSRLLISGVNTTTNLKSFMHSPHITPQLFTCCVDLGHKATNTKENAEESASWIKKHHYKTVYIVTHDYHMWRSMRELKYLMPNIHFIAYPVKKSSNESMIQQINQIRILAFQYIKTLQVYIRTAF</sequence>
<keyword evidence="1" id="KW-0472">Membrane</keyword>
<evidence type="ECO:0000256" key="1">
    <source>
        <dbReference type="SAM" id="Phobius"/>
    </source>
</evidence>
<keyword evidence="1" id="KW-1133">Transmembrane helix</keyword>
<feature type="transmembrane region" description="Helical" evidence="1">
    <location>
        <begin position="35"/>
        <end position="57"/>
    </location>
</feature>
<reference evidence="4" key="1">
    <citation type="journal article" date="2019" name="Int. J. Syst. Evol. Microbiol.">
        <title>The Global Catalogue of Microorganisms (GCM) 10K type strain sequencing project: providing services to taxonomists for standard genome sequencing and annotation.</title>
        <authorList>
            <consortium name="The Broad Institute Genomics Platform"/>
            <consortium name="The Broad Institute Genome Sequencing Center for Infectious Disease"/>
            <person name="Wu L."/>
            <person name="Ma J."/>
        </authorList>
    </citation>
    <scope>NUCLEOTIDE SEQUENCE [LARGE SCALE GENOMIC DNA]</scope>
    <source>
        <strain evidence="4">JCM 17706</strain>
    </source>
</reference>
<organism evidence="3 4">
    <name type="scientific">Bartonella acomydis</name>
    <dbReference type="NCBI Taxonomy" id="686234"/>
    <lineage>
        <taxon>Bacteria</taxon>
        <taxon>Pseudomonadati</taxon>
        <taxon>Pseudomonadota</taxon>
        <taxon>Alphaproteobacteria</taxon>
        <taxon>Hyphomicrobiales</taxon>
        <taxon>Bartonellaceae</taxon>
        <taxon>Bartonella</taxon>
    </lineage>
</organism>
<proteinExistence type="predicted"/>
<dbReference type="PANTHER" id="PTHR30336:SF4">
    <property type="entry name" value="ENVELOPE BIOGENESIS FACTOR ELYC"/>
    <property type="match status" value="1"/>
</dbReference>
<dbReference type="InterPro" id="IPR003848">
    <property type="entry name" value="DUF218"/>
</dbReference>
<dbReference type="InterPro" id="IPR051599">
    <property type="entry name" value="Cell_Envelope_Assoc"/>
</dbReference>
<feature type="domain" description="DUF218" evidence="2">
    <location>
        <begin position="74"/>
        <end position="195"/>
    </location>
</feature>
<dbReference type="Pfam" id="PF02698">
    <property type="entry name" value="DUF218"/>
    <property type="match status" value="1"/>
</dbReference>
<protein>
    <recommendedName>
        <fullName evidence="2">DUF218 domain-containing protein</fullName>
    </recommendedName>
</protein>
<gene>
    <name evidence="3" type="ORF">GCM10023260_04280</name>
</gene>
<accession>A0ABP9MFJ3</accession>
<comment type="caution">
    <text evidence="3">The sequence shown here is derived from an EMBL/GenBank/DDBJ whole genome shotgun (WGS) entry which is preliminary data.</text>
</comment>
<evidence type="ECO:0000313" key="4">
    <source>
        <dbReference type="Proteomes" id="UP001501525"/>
    </source>
</evidence>
<dbReference type="CDD" id="cd06259">
    <property type="entry name" value="YdcF-like"/>
    <property type="match status" value="1"/>
</dbReference>
<dbReference type="Gene3D" id="3.40.50.620">
    <property type="entry name" value="HUPs"/>
    <property type="match status" value="1"/>
</dbReference>
<dbReference type="EMBL" id="BAABIY010000012">
    <property type="protein sequence ID" value="GAA5095939.1"/>
    <property type="molecule type" value="Genomic_DNA"/>
</dbReference>